<feature type="active site" description="Charge relay system" evidence="5">
    <location>
        <position position="146"/>
    </location>
</feature>
<dbReference type="SUPFAM" id="SSF75304">
    <property type="entry name" value="Amidase signature (AS) enzymes"/>
    <property type="match status" value="1"/>
</dbReference>
<evidence type="ECO:0000313" key="8">
    <source>
        <dbReference type="EMBL" id="OQE20219.1"/>
    </source>
</evidence>
<evidence type="ECO:0000256" key="2">
    <source>
        <dbReference type="ARBA" id="ARBA00009199"/>
    </source>
</evidence>
<organism evidence="8 9">
    <name type="scientific">Penicillium flavigenum</name>
    <dbReference type="NCBI Taxonomy" id="254877"/>
    <lineage>
        <taxon>Eukaryota</taxon>
        <taxon>Fungi</taxon>
        <taxon>Dikarya</taxon>
        <taxon>Ascomycota</taxon>
        <taxon>Pezizomycotina</taxon>
        <taxon>Eurotiomycetes</taxon>
        <taxon>Eurotiomycetidae</taxon>
        <taxon>Eurotiales</taxon>
        <taxon>Aspergillaceae</taxon>
        <taxon>Penicillium</taxon>
    </lineage>
</organism>
<comment type="catalytic activity">
    <reaction evidence="1">
        <text>a monocarboxylic acid amide + H2O = a monocarboxylate + NH4(+)</text>
        <dbReference type="Rhea" id="RHEA:12020"/>
        <dbReference type="ChEBI" id="CHEBI:15377"/>
        <dbReference type="ChEBI" id="CHEBI:28938"/>
        <dbReference type="ChEBI" id="CHEBI:35757"/>
        <dbReference type="ChEBI" id="CHEBI:83628"/>
        <dbReference type="EC" id="3.5.1.4"/>
    </reaction>
</comment>
<dbReference type="GO" id="GO:0004040">
    <property type="term" value="F:amidase activity"/>
    <property type="evidence" value="ECO:0007669"/>
    <property type="project" value="UniProtKB-EC"/>
</dbReference>
<feature type="active site" description="Charge relay system" evidence="5">
    <location>
        <position position="221"/>
    </location>
</feature>
<comment type="caution">
    <text evidence="8">The sequence shown here is derived from an EMBL/GenBank/DDBJ whole genome shotgun (WGS) entry which is preliminary data.</text>
</comment>
<keyword evidence="9" id="KW-1185">Reference proteome</keyword>
<dbReference type="InterPro" id="IPR023631">
    <property type="entry name" value="Amidase_dom"/>
</dbReference>
<proteinExistence type="inferred from homology"/>
<dbReference type="Proteomes" id="UP000191342">
    <property type="component" value="Unassembled WGS sequence"/>
</dbReference>
<dbReference type="Gene3D" id="3.90.1300.10">
    <property type="entry name" value="Amidase signature (AS) domain"/>
    <property type="match status" value="1"/>
</dbReference>
<feature type="binding site" evidence="6">
    <location>
        <position position="195"/>
    </location>
    <ligand>
        <name>substrate</name>
    </ligand>
</feature>
<sequence>MGSLDGKVPWQEKAAKKRQECASKLPQGWKLSEQFMAGFQAPISEHRNDFIRTEAIRKSGILTDRELKITEDYTVTSLISALADGTLTSAEVTLAYCKRAALAQQLVSCLTETMFPEAQERAEYLDKLRAQGNLAGPLHGLPVSIKDNFHHKGTESTIGMISFLDEKSSANSPLVDILLELGAVLYVKTNIPQTMMTTDSHNNVFGRTLNPWNTTLGPGGSSGGEGALIALRGAPLGVGTDIGGSVRIPAHCCGLYGFRPSAARVPNGGMRVCTTSGMKFILSCAGPLSSDLDGIETFFRSVFEAQPARYDSTIIDIPWRQVPIKPTLRIGVVPESSIFPLHPPIQRVLAEAIHLLEAQGHHIIYLEEKDCRVMEANEIAWNFFTLDQASQKHLESAGEPPVPAMSYMLKQGEKLKQFYKRSLPDMTNLDRLDKVALLNTRRAELREVYRKLWLQHNLDVCIAPPAQTTAVPHDTFGVAPYTTLTNLLDYPSCILPFGKVGELDAKENFELDGNQLGAEYNFEQLEGAPCSIQLFTTTMRDEECLQIAKQIDQCLKSKK</sequence>
<keyword evidence="4" id="KW-0378">Hydrolase</keyword>
<dbReference type="STRING" id="254877.A0A1V6T2P9"/>
<evidence type="ECO:0000256" key="3">
    <source>
        <dbReference type="ARBA" id="ARBA00012922"/>
    </source>
</evidence>
<name>A0A1V6T2P9_9EURO</name>
<dbReference type="AlphaFoldDB" id="A0A1V6T2P9"/>
<dbReference type="InterPro" id="IPR020556">
    <property type="entry name" value="Amidase_CS"/>
</dbReference>
<feature type="domain" description="Amidase" evidence="7">
    <location>
        <begin position="91"/>
        <end position="545"/>
    </location>
</feature>
<dbReference type="PIRSF" id="PIRSF001221">
    <property type="entry name" value="Amidase_fungi"/>
    <property type="match status" value="1"/>
</dbReference>
<feature type="binding site" evidence="6">
    <location>
        <position position="221"/>
    </location>
    <ligand>
        <name>substrate</name>
    </ligand>
</feature>
<evidence type="ECO:0000259" key="7">
    <source>
        <dbReference type="Pfam" id="PF01425"/>
    </source>
</evidence>
<reference evidence="9" key="1">
    <citation type="journal article" date="2017" name="Nat. Microbiol.">
        <title>Global analysis of biosynthetic gene clusters reveals vast potential of secondary metabolite production in Penicillium species.</title>
        <authorList>
            <person name="Nielsen J.C."/>
            <person name="Grijseels S."/>
            <person name="Prigent S."/>
            <person name="Ji B."/>
            <person name="Dainat J."/>
            <person name="Nielsen K.F."/>
            <person name="Frisvad J.C."/>
            <person name="Workman M."/>
            <person name="Nielsen J."/>
        </authorList>
    </citation>
    <scope>NUCLEOTIDE SEQUENCE [LARGE SCALE GENOMIC DNA]</scope>
    <source>
        <strain evidence="9">IBT 14082</strain>
    </source>
</reference>
<evidence type="ECO:0000256" key="4">
    <source>
        <dbReference type="ARBA" id="ARBA00022801"/>
    </source>
</evidence>
<protein>
    <recommendedName>
        <fullName evidence="3">amidase</fullName>
        <ecNumber evidence="3">3.5.1.4</ecNumber>
    </recommendedName>
</protein>
<dbReference type="OrthoDB" id="6428749at2759"/>
<feature type="binding site" evidence="6">
    <location>
        <begin position="242"/>
        <end position="245"/>
    </location>
    <ligand>
        <name>substrate</name>
    </ligand>
</feature>
<accession>A0A1V6T2P9</accession>
<evidence type="ECO:0000256" key="6">
    <source>
        <dbReference type="PIRSR" id="PIRSR001221-2"/>
    </source>
</evidence>
<evidence type="ECO:0000256" key="1">
    <source>
        <dbReference type="ARBA" id="ARBA00001311"/>
    </source>
</evidence>
<dbReference type="EC" id="3.5.1.4" evidence="3"/>
<evidence type="ECO:0000256" key="5">
    <source>
        <dbReference type="PIRSR" id="PIRSR001221-1"/>
    </source>
</evidence>
<dbReference type="EMBL" id="MLQL01000017">
    <property type="protein sequence ID" value="OQE20219.1"/>
    <property type="molecule type" value="Genomic_DNA"/>
</dbReference>
<dbReference type="Pfam" id="PF01425">
    <property type="entry name" value="Amidase"/>
    <property type="match status" value="1"/>
</dbReference>
<evidence type="ECO:0000313" key="9">
    <source>
        <dbReference type="Proteomes" id="UP000191342"/>
    </source>
</evidence>
<gene>
    <name evidence="8" type="ORF">PENFLA_c017G09600</name>
</gene>
<dbReference type="PANTHER" id="PTHR46072">
    <property type="entry name" value="AMIDASE-RELATED-RELATED"/>
    <property type="match status" value="1"/>
</dbReference>
<dbReference type="PANTHER" id="PTHR46072:SF3">
    <property type="entry name" value="AMIDASE"/>
    <property type="match status" value="1"/>
</dbReference>
<feature type="active site" description="Acyl-ester intermediate" evidence="5">
    <location>
        <position position="245"/>
    </location>
</feature>
<dbReference type="InterPro" id="IPR036928">
    <property type="entry name" value="AS_sf"/>
</dbReference>
<comment type="similarity">
    <text evidence="2">Belongs to the amidase family.</text>
</comment>
<dbReference type="PROSITE" id="PS00571">
    <property type="entry name" value="AMIDASES"/>
    <property type="match status" value="1"/>
</dbReference>